<reference evidence="2" key="1">
    <citation type="submission" date="2020-04" db="EMBL/GenBank/DDBJ databases">
        <authorList>
            <person name="Chiriac C."/>
            <person name="Salcher M."/>
            <person name="Ghai R."/>
            <person name="Kavagutti S V."/>
        </authorList>
    </citation>
    <scope>NUCLEOTIDE SEQUENCE</scope>
</reference>
<name>A0A6J5NL48_9CAUD</name>
<protein>
    <submittedName>
        <fullName evidence="2">Uncharacterized protein</fullName>
    </submittedName>
</protein>
<dbReference type="EMBL" id="LR796670">
    <property type="protein sequence ID" value="CAB4159432.1"/>
    <property type="molecule type" value="Genomic_DNA"/>
</dbReference>
<evidence type="ECO:0000313" key="2">
    <source>
        <dbReference type="EMBL" id="CAB4159432.1"/>
    </source>
</evidence>
<gene>
    <name evidence="2" type="ORF">UFOVP699_168</name>
</gene>
<sequence>MAGLGRLYSAQNRSSKESRDTRTFTGISHTLILATIFNLLRSKMKTAIVFDGEEEMNLTARDIKKIREGSPRELVKYFQATTVYRDVMKDLIKDLGSALLSLNETNITPERVRGIELGYQLLSQELVAAFGEESAGMIIAQVYNAINLEKGEGA</sequence>
<feature type="region of interest" description="Disordered" evidence="1">
    <location>
        <begin position="1"/>
        <end position="21"/>
    </location>
</feature>
<organism evidence="2">
    <name type="scientific">uncultured Caudovirales phage</name>
    <dbReference type="NCBI Taxonomy" id="2100421"/>
    <lineage>
        <taxon>Viruses</taxon>
        <taxon>Duplodnaviria</taxon>
        <taxon>Heunggongvirae</taxon>
        <taxon>Uroviricota</taxon>
        <taxon>Caudoviricetes</taxon>
        <taxon>Peduoviridae</taxon>
        <taxon>Maltschvirus</taxon>
        <taxon>Maltschvirus maltsch</taxon>
    </lineage>
</organism>
<accession>A0A6J5NL48</accession>
<proteinExistence type="predicted"/>
<evidence type="ECO:0000256" key="1">
    <source>
        <dbReference type="SAM" id="MobiDB-lite"/>
    </source>
</evidence>